<name>A0A6C0KIJ1_9ZZZZ</name>
<dbReference type="EMBL" id="MN740876">
    <property type="protein sequence ID" value="QHU16114.1"/>
    <property type="molecule type" value="Genomic_DNA"/>
</dbReference>
<dbReference type="Pfam" id="PF02709">
    <property type="entry name" value="Glyco_transf_7C"/>
    <property type="match status" value="1"/>
</dbReference>
<evidence type="ECO:0000259" key="12">
    <source>
        <dbReference type="Pfam" id="PF13733"/>
    </source>
</evidence>
<dbReference type="GO" id="GO:0005794">
    <property type="term" value="C:Golgi apparatus"/>
    <property type="evidence" value="ECO:0007669"/>
    <property type="project" value="TreeGrafter"/>
</dbReference>
<accession>A0A6C0KIJ1</accession>
<dbReference type="InterPro" id="IPR027995">
    <property type="entry name" value="Galactosyl_T_N"/>
</dbReference>
<dbReference type="SUPFAM" id="SSF53448">
    <property type="entry name" value="Nucleotide-diphospho-sugar transferases"/>
    <property type="match status" value="1"/>
</dbReference>
<evidence type="ECO:0000256" key="6">
    <source>
        <dbReference type="ARBA" id="ARBA00022692"/>
    </source>
</evidence>
<evidence type="ECO:0000256" key="5">
    <source>
        <dbReference type="ARBA" id="ARBA00022679"/>
    </source>
</evidence>
<keyword evidence="7" id="KW-0735">Signal-anchor</keyword>
<comment type="pathway">
    <text evidence="2">Protein modification; protein glycosylation.</text>
</comment>
<evidence type="ECO:0000313" key="13">
    <source>
        <dbReference type="EMBL" id="QHU16114.1"/>
    </source>
</evidence>
<evidence type="ECO:0000256" key="9">
    <source>
        <dbReference type="ARBA" id="ARBA00023136"/>
    </source>
</evidence>
<feature type="domain" description="Galactosyltransferase N-terminal" evidence="12">
    <location>
        <begin position="8"/>
        <end position="87"/>
    </location>
</feature>
<dbReference type="InterPro" id="IPR027791">
    <property type="entry name" value="Galactosyl_T_C"/>
</dbReference>
<comment type="similarity">
    <text evidence="3">Belongs to the glycosyltransferase 7 family.</text>
</comment>
<evidence type="ECO:0000259" key="11">
    <source>
        <dbReference type="Pfam" id="PF02709"/>
    </source>
</evidence>
<keyword evidence="10" id="KW-0325">Glycoprotein</keyword>
<dbReference type="GO" id="GO:0005975">
    <property type="term" value="P:carbohydrate metabolic process"/>
    <property type="evidence" value="ECO:0007669"/>
    <property type="project" value="InterPro"/>
</dbReference>
<dbReference type="AlphaFoldDB" id="A0A6C0KIJ1"/>
<organism evidence="13">
    <name type="scientific">viral metagenome</name>
    <dbReference type="NCBI Taxonomy" id="1070528"/>
    <lineage>
        <taxon>unclassified sequences</taxon>
        <taxon>metagenomes</taxon>
        <taxon>organismal metagenomes</taxon>
    </lineage>
</organism>
<evidence type="ECO:0000256" key="4">
    <source>
        <dbReference type="ARBA" id="ARBA00022676"/>
    </source>
</evidence>
<feature type="domain" description="Galactosyltransferase C-terminal" evidence="11">
    <location>
        <begin position="107"/>
        <end position="148"/>
    </location>
</feature>
<evidence type="ECO:0000256" key="3">
    <source>
        <dbReference type="ARBA" id="ARBA00005735"/>
    </source>
</evidence>
<keyword evidence="4" id="KW-0328">Glycosyltransferase</keyword>
<protein>
    <submittedName>
        <fullName evidence="13">Uncharacterized protein</fullName>
    </submittedName>
</protein>
<dbReference type="GO" id="GO:0008378">
    <property type="term" value="F:galactosyltransferase activity"/>
    <property type="evidence" value="ECO:0007669"/>
    <property type="project" value="TreeGrafter"/>
</dbReference>
<reference evidence="13" key="1">
    <citation type="journal article" date="2020" name="Nature">
        <title>Giant virus diversity and host interactions through global metagenomics.</title>
        <authorList>
            <person name="Schulz F."/>
            <person name="Roux S."/>
            <person name="Paez-Espino D."/>
            <person name="Jungbluth S."/>
            <person name="Walsh D.A."/>
            <person name="Denef V.J."/>
            <person name="McMahon K.D."/>
            <person name="Konstantinidis K.T."/>
            <person name="Eloe-Fadrosh E.A."/>
            <person name="Kyrpides N.C."/>
            <person name="Woyke T."/>
        </authorList>
    </citation>
    <scope>NUCLEOTIDE SEQUENCE</scope>
    <source>
        <strain evidence="13">GVMAG-S-3300011013-78</strain>
    </source>
</reference>
<dbReference type="InterPro" id="IPR029044">
    <property type="entry name" value="Nucleotide-diphossugar_trans"/>
</dbReference>
<dbReference type="GO" id="GO:0016020">
    <property type="term" value="C:membrane"/>
    <property type="evidence" value="ECO:0007669"/>
    <property type="project" value="UniProtKB-SubCell"/>
</dbReference>
<dbReference type="PANTHER" id="PTHR19300">
    <property type="entry name" value="BETA-1,4-GALACTOSYLTRANSFERASE"/>
    <property type="match status" value="1"/>
</dbReference>
<evidence type="ECO:0000256" key="7">
    <source>
        <dbReference type="ARBA" id="ARBA00022968"/>
    </source>
</evidence>
<keyword evidence="6" id="KW-0812">Transmembrane</keyword>
<proteinExistence type="inferred from homology"/>
<keyword evidence="9" id="KW-0472">Membrane</keyword>
<evidence type="ECO:0000256" key="10">
    <source>
        <dbReference type="ARBA" id="ARBA00023180"/>
    </source>
</evidence>
<dbReference type="Pfam" id="PF13733">
    <property type="entry name" value="Glyco_transf_7N"/>
    <property type="match status" value="1"/>
</dbReference>
<dbReference type="UniPathway" id="UPA00378"/>
<evidence type="ECO:0000256" key="8">
    <source>
        <dbReference type="ARBA" id="ARBA00022989"/>
    </source>
</evidence>
<comment type="subcellular location">
    <subcellularLocation>
        <location evidence="1">Membrane</location>
        <topology evidence="1">Single-pass type II membrane protein</topology>
    </subcellularLocation>
</comment>
<keyword evidence="5" id="KW-0808">Transferase</keyword>
<dbReference type="InterPro" id="IPR003859">
    <property type="entry name" value="Galactosyl_T"/>
</dbReference>
<dbReference type="PANTHER" id="PTHR19300:SF30">
    <property type="entry name" value="BETA-1,4-GALACTOSYLTRANSFERASE 7"/>
    <property type="match status" value="1"/>
</dbReference>
<dbReference type="Gene3D" id="3.90.550.10">
    <property type="entry name" value="Spore Coat Polysaccharide Biosynthesis Protein SpsA, Chain A"/>
    <property type="match status" value="1"/>
</dbReference>
<sequence length="258" mass="30798">MSNIPKKIFIIPYRDRIPDKTLFIYYMKHILEDEKGTFKFLFVHQDDKRQFNRGANKNIGFLYVKETYPSDYKDITLIFHDIDTIPYKKGIFDYDTVRGVVKHFYGFKYALGGMFAIKGADFELTKGFPNFWSWGYEDNTLKDRWDKVSGGKYDYSQFLEILHTDVLYLFHGYHKDTSKKTVYEYHKRNKNILDDGFHKVTNLKYDSEEVEEDVVMVNVKSFLVPIKEKDSPIFKDNVINMAIRSKRRERKKNSPFLM</sequence>
<evidence type="ECO:0000256" key="1">
    <source>
        <dbReference type="ARBA" id="ARBA00004606"/>
    </source>
</evidence>
<keyword evidence="8" id="KW-1133">Transmembrane helix</keyword>
<evidence type="ECO:0000256" key="2">
    <source>
        <dbReference type="ARBA" id="ARBA00004922"/>
    </source>
</evidence>